<reference evidence="2 3" key="1">
    <citation type="submission" date="2024-01" db="EMBL/GenBank/DDBJ databases">
        <title>A draft genome for the cacao thread blight pathogen Marasmiellus scandens.</title>
        <authorList>
            <person name="Baruah I.K."/>
            <person name="Leung J."/>
            <person name="Bukari Y."/>
            <person name="Amoako-Attah I."/>
            <person name="Meinhardt L.W."/>
            <person name="Bailey B.A."/>
            <person name="Cohen S.P."/>
        </authorList>
    </citation>
    <scope>NUCLEOTIDE SEQUENCE [LARGE SCALE GENOMIC DNA]</scope>
    <source>
        <strain evidence="2 3">GH-19</strain>
    </source>
</reference>
<keyword evidence="3" id="KW-1185">Reference proteome</keyword>
<gene>
    <name evidence="2" type="ORF">VKT23_019659</name>
</gene>
<accession>A0ABR1IPW6</accession>
<comment type="caution">
    <text evidence="2">The sequence shown here is derived from an EMBL/GenBank/DDBJ whole genome shotgun (WGS) entry which is preliminary data.</text>
</comment>
<feature type="region of interest" description="Disordered" evidence="1">
    <location>
        <begin position="1"/>
        <end position="60"/>
    </location>
</feature>
<dbReference type="EMBL" id="JBANRG010000107">
    <property type="protein sequence ID" value="KAK7435397.1"/>
    <property type="molecule type" value="Genomic_DNA"/>
</dbReference>
<evidence type="ECO:0000313" key="2">
    <source>
        <dbReference type="EMBL" id="KAK7435397.1"/>
    </source>
</evidence>
<organism evidence="2 3">
    <name type="scientific">Marasmiellus scandens</name>
    <dbReference type="NCBI Taxonomy" id="2682957"/>
    <lineage>
        <taxon>Eukaryota</taxon>
        <taxon>Fungi</taxon>
        <taxon>Dikarya</taxon>
        <taxon>Basidiomycota</taxon>
        <taxon>Agaricomycotina</taxon>
        <taxon>Agaricomycetes</taxon>
        <taxon>Agaricomycetidae</taxon>
        <taxon>Agaricales</taxon>
        <taxon>Marasmiineae</taxon>
        <taxon>Omphalotaceae</taxon>
        <taxon>Marasmiellus</taxon>
    </lineage>
</organism>
<proteinExistence type="predicted"/>
<dbReference type="Proteomes" id="UP001498398">
    <property type="component" value="Unassembled WGS sequence"/>
</dbReference>
<name>A0ABR1IPW6_9AGAR</name>
<protein>
    <submittedName>
        <fullName evidence="2">Uncharacterized protein</fullName>
    </submittedName>
</protein>
<sequence length="60" mass="6812">MSYHQRQQSRSTFRDPSPNPSLPPVPSQPPPRPRREERASCNPTSELKTVLFPGNLRLGD</sequence>
<evidence type="ECO:0000313" key="3">
    <source>
        <dbReference type="Proteomes" id="UP001498398"/>
    </source>
</evidence>
<feature type="compositionally biased region" description="Pro residues" evidence="1">
    <location>
        <begin position="17"/>
        <end position="31"/>
    </location>
</feature>
<evidence type="ECO:0000256" key="1">
    <source>
        <dbReference type="SAM" id="MobiDB-lite"/>
    </source>
</evidence>
<feature type="compositionally biased region" description="Polar residues" evidence="1">
    <location>
        <begin position="1"/>
        <end position="11"/>
    </location>
</feature>